<reference evidence="2 3" key="1">
    <citation type="journal article" date="2016" name="Mol. Biol. Evol.">
        <title>Comparative Genomics of Early-Diverging Mushroom-Forming Fungi Provides Insights into the Origins of Lignocellulose Decay Capabilities.</title>
        <authorList>
            <person name="Nagy L.G."/>
            <person name="Riley R."/>
            <person name="Tritt A."/>
            <person name="Adam C."/>
            <person name="Daum C."/>
            <person name="Floudas D."/>
            <person name="Sun H."/>
            <person name="Yadav J.S."/>
            <person name="Pangilinan J."/>
            <person name="Larsson K.H."/>
            <person name="Matsuura K."/>
            <person name="Barry K."/>
            <person name="Labutti K."/>
            <person name="Kuo R."/>
            <person name="Ohm R.A."/>
            <person name="Bhattacharya S.S."/>
            <person name="Shirouzu T."/>
            <person name="Yoshinaga Y."/>
            <person name="Martin F.M."/>
            <person name="Grigoriev I.V."/>
            <person name="Hibbett D.S."/>
        </authorList>
    </citation>
    <scope>NUCLEOTIDE SEQUENCE [LARGE SCALE GENOMIC DNA]</scope>
    <source>
        <strain evidence="2 3">CBS 109695</strain>
    </source>
</reference>
<accession>A0A166P717</accession>
<evidence type="ECO:0000256" key="1">
    <source>
        <dbReference type="SAM" id="MobiDB-lite"/>
    </source>
</evidence>
<dbReference type="AlphaFoldDB" id="A0A166P717"/>
<keyword evidence="3" id="KW-1185">Reference proteome</keyword>
<feature type="region of interest" description="Disordered" evidence="1">
    <location>
        <begin position="84"/>
        <end position="121"/>
    </location>
</feature>
<dbReference type="EMBL" id="KV417518">
    <property type="protein sequence ID" value="KZP25782.1"/>
    <property type="molecule type" value="Genomic_DNA"/>
</dbReference>
<evidence type="ECO:0000313" key="2">
    <source>
        <dbReference type="EMBL" id="KZP25782.1"/>
    </source>
</evidence>
<dbReference type="Proteomes" id="UP000076532">
    <property type="component" value="Unassembled WGS sequence"/>
</dbReference>
<dbReference type="OrthoDB" id="3270804at2759"/>
<name>A0A166P717_9AGAM</name>
<organism evidence="2 3">
    <name type="scientific">Athelia psychrophila</name>
    <dbReference type="NCBI Taxonomy" id="1759441"/>
    <lineage>
        <taxon>Eukaryota</taxon>
        <taxon>Fungi</taxon>
        <taxon>Dikarya</taxon>
        <taxon>Basidiomycota</taxon>
        <taxon>Agaricomycotina</taxon>
        <taxon>Agaricomycetes</taxon>
        <taxon>Agaricomycetidae</taxon>
        <taxon>Atheliales</taxon>
        <taxon>Atheliaceae</taxon>
        <taxon>Athelia</taxon>
    </lineage>
</organism>
<sequence length="213" mass="23365">MKETHIPNDIAVLMATAMAVGASSSKAVQTTRTIFSPDGKVNVTRTEISFTFHHPCDHSPYRPPVGSTLEESMLALLRGEWPFPYSPDPSPPPTSANSRTNSRANSPANSRANSRASSPPRYQLDFEPGNFDFDKLSLPNTRCDRRARKRAIPPPERWYTVTRGLCVGVVLGAFRARTLTRGVDRAVVVHYASQELAEAAFDLALRAGSVEVL</sequence>
<gene>
    <name evidence="2" type="ORF">FIBSPDRAFT_887754</name>
</gene>
<feature type="compositionally biased region" description="Low complexity" evidence="1">
    <location>
        <begin position="95"/>
        <end position="121"/>
    </location>
</feature>
<feature type="compositionally biased region" description="Pro residues" evidence="1">
    <location>
        <begin position="84"/>
        <end position="94"/>
    </location>
</feature>
<protein>
    <submittedName>
        <fullName evidence="2">Uncharacterized protein</fullName>
    </submittedName>
</protein>
<evidence type="ECO:0000313" key="3">
    <source>
        <dbReference type="Proteomes" id="UP000076532"/>
    </source>
</evidence>
<proteinExistence type="predicted"/>